<gene>
    <name evidence="2" type="ORF">J3R75_003279</name>
</gene>
<dbReference type="Proteomes" id="UP001238163">
    <property type="component" value="Unassembled WGS sequence"/>
</dbReference>
<name>A0AAE3VI65_9BACT</name>
<dbReference type="Gene3D" id="2.60.120.260">
    <property type="entry name" value="Galactose-binding domain-like"/>
    <property type="match status" value="1"/>
</dbReference>
<dbReference type="EMBL" id="JAUSVL010000001">
    <property type="protein sequence ID" value="MDQ0291172.1"/>
    <property type="molecule type" value="Genomic_DNA"/>
</dbReference>
<evidence type="ECO:0000256" key="1">
    <source>
        <dbReference type="SAM" id="SignalP"/>
    </source>
</evidence>
<protein>
    <submittedName>
        <fullName evidence="2">Uncharacterized protein</fullName>
    </submittedName>
</protein>
<keyword evidence="1" id="KW-0732">Signal</keyword>
<feature type="signal peptide" evidence="1">
    <location>
        <begin position="1"/>
        <end position="21"/>
    </location>
</feature>
<proteinExistence type="predicted"/>
<accession>A0AAE3VI65</accession>
<sequence length="801" mass="89637">MTHRRLLTAALLLCSTMGAFAEIIKPVLSTASHAAMDISALPWQPWEVGFSSGPEGVIVCDNGDDQQLRRGAGKAVELKQSTPTPIVVKAKSRASKISGSPDSNYSLYLDIVYDDGTPLWGRQTPFQTGTHDWEEQQVLVVPDKPIKSVQCWLLMRAHSGKAEFKDLEIYQLAVPDGSAVFDGVPVGSTTSYHGFILRDVAANSDFLSFSDGQAHGVRISTKSSTRHGAQCVEAEISDDSGKDRILQLVYTLPLPAAAWQWLTMSRPTNAQNAPDQPAPQQEYLNTVNFPCGSSGRLSLYPLAAVSAGATGRAIAMDLFTPAFGRCAYNSRSNELYVAWDIALTPEKNSATVKLFSFDFAPTWGFRSAVDALYRIFPEAFTARSKRHGLWMPFAKISEVQGWEDFGFAIKEGDNECAWDDQHNILTFRYTEPMTWWLRMPDDMPRDLPSANAEIERLAAGGDRRAKSFASSVFHNQYGEAPARWLDTPWCKGAVWSMASMPGIKSPDSHFRIAWNPELRQRLYGPERKADLDGEYIDSSEGYVTDVMNYRREHFSAASTPLTFSQIGQRPVIFRGLIAWEYARAIADDVHGMDKLMMANSTPHNLWWLTPLLDVLGTESNWNPKNNWRPPADSTMLFRRAMCGPKPFCFLQNTNFDDFDGKKVEKYMRRCVFYGMYPGFFSADACTKHYFRNPDLYNRDRELFRKYVPLCKRAGEAGWQPVTNARSDNAALWLERFGTNIITVFNPGEQRQEGRLSTSISATSAYDHVHQQELPVQPGATGGTTFSVALDPEDVALIELRP</sequence>
<organism evidence="2 3">
    <name type="scientific">Oligosphaera ethanolica</name>
    <dbReference type="NCBI Taxonomy" id="760260"/>
    <lineage>
        <taxon>Bacteria</taxon>
        <taxon>Pseudomonadati</taxon>
        <taxon>Lentisphaerota</taxon>
        <taxon>Oligosphaeria</taxon>
        <taxon>Oligosphaerales</taxon>
        <taxon>Oligosphaeraceae</taxon>
        <taxon>Oligosphaera</taxon>
    </lineage>
</organism>
<reference evidence="2" key="1">
    <citation type="submission" date="2023-07" db="EMBL/GenBank/DDBJ databases">
        <title>Genomic Encyclopedia of Type Strains, Phase IV (KMG-IV): sequencing the most valuable type-strain genomes for metagenomic binning, comparative biology and taxonomic classification.</title>
        <authorList>
            <person name="Goeker M."/>
        </authorList>
    </citation>
    <scope>NUCLEOTIDE SEQUENCE</scope>
    <source>
        <strain evidence="2">DSM 24202</strain>
    </source>
</reference>
<feature type="chain" id="PRO_5042279060" evidence="1">
    <location>
        <begin position="22"/>
        <end position="801"/>
    </location>
</feature>
<dbReference type="AlphaFoldDB" id="A0AAE3VI65"/>
<dbReference type="RefSeq" id="WP_307263574.1">
    <property type="nucleotide sequence ID" value="NZ_JAUSVL010000001.1"/>
</dbReference>
<keyword evidence="3" id="KW-1185">Reference proteome</keyword>
<evidence type="ECO:0000313" key="2">
    <source>
        <dbReference type="EMBL" id="MDQ0291172.1"/>
    </source>
</evidence>
<evidence type="ECO:0000313" key="3">
    <source>
        <dbReference type="Proteomes" id="UP001238163"/>
    </source>
</evidence>
<comment type="caution">
    <text evidence="2">The sequence shown here is derived from an EMBL/GenBank/DDBJ whole genome shotgun (WGS) entry which is preliminary data.</text>
</comment>